<feature type="modified residue" description="N6-(pyridoxal phosphate)lysine" evidence="8">
    <location>
        <position position="215"/>
    </location>
</feature>
<dbReference type="PANTHER" id="PTHR43500:SF1">
    <property type="entry name" value="CYSTATHIONINE BETA-LYASE-RELATED"/>
    <property type="match status" value="1"/>
</dbReference>
<dbReference type="AlphaFoldDB" id="A0A6I3S5P8"/>
<evidence type="ECO:0000256" key="8">
    <source>
        <dbReference type="PIRSR" id="PIRSR001434-2"/>
    </source>
</evidence>
<comment type="pathway">
    <text evidence="5">Amino-acid biosynthesis; L-methionine biosynthesis via de novo pathway; L-homocysteine from L-cystathionine: step 1/1.</text>
</comment>
<dbReference type="InterPro" id="IPR015422">
    <property type="entry name" value="PyrdxlP-dep_Trfase_small"/>
</dbReference>
<evidence type="ECO:0000313" key="11">
    <source>
        <dbReference type="Proteomes" id="UP000462362"/>
    </source>
</evidence>
<name>A0A6I3S5P8_9BURK</name>
<dbReference type="SUPFAM" id="SSF53383">
    <property type="entry name" value="PLP-dependent transferases"/>
    <property type="match status" value="1"/>
</dbReference>
<keyword evidence="4 10" id="KW-0456">Lyase</keyword>
<dbReference type="FunFam" id="3.40.640.10:FF:000046">
    <property type="entry name" value="Cystathionine gamma-lyase"/>
    <property type="match status" value="1"/>
</dbReference>
<comment type="caution">
    <text evidence="10">The sequence shown here is derived from an EMBL/GenBank/DDBJ whole genome shotgun (WGS) entry which is preliminary data.</text>
</comment>
<dbReference type="RefSeq" id="WP_149879633.1">
    <property type="nucleotide sequence ID" value="NZ_CATXDL010000051.1"/>
</dbReference>
<dbReference type="PANTHER" id="PTHR43500">
    <property type="entry name" value="CYSTATHIONINE BETA-LYASE-RELATED"/>
    <property type="match status" value="1"/>
</dbReference>
<evidence type="ECO:0000256" key="6">
    <source>
        <dbReference type="ARBA" id="ARBA00047517"/>
    </source>
</evidence>
<dbReference type="Gene3D" id="3.90.1150.10">
    <property type="entry name" value="Aspartate Aminotransferase, domain 1"/>
    <property type="match status" value="1"/>
</dbReference>
<comment type="cofactor">
    <cofactor evidence="1 9">
        <name>pyridoxal 5'-phosphate</name>
        <dbReference type="ChEBI" id="CHEBI:597326"/>
    </cofactor>
</comment>
<dbReference type="InterPro" id="IPR000277">
    <property type="entry name" value="Cys/Met-Metab_PyrdxlP-dep_enz"/>
</dbReference>
<dbReference type="GO" id="GO:0019450">
    <property type="term" value="P:L-cysteine catabolic process to pyruvate"/>
    <property type="evidence" value="ECO:0007669"/>
    <property type="project" value="TreeGrafter"/>
</dbReference>
<dbReference type="Proteomes" id="UP000462362">
    <property type="component" value="Unassembled WGS sequence"/>
</dbReference>
<dbReference type="PROSITE" id="PS00868">
    <property type="entry name" value="CYS_MET_METAB_PP"/>
    <property type="match status" value="1"/>
</dbReference>
<evidence type="ECO:0000256" key="5">
    <source>
        <dbReference type="ARBA" id="ARBA00046315"/>
    </source>
</evidence>
<dbReference type="NCBIfam" id="TIGR01324">
    <property type="entry name" value="cysta_beta_ly_B"/>
    <property type="match status" value="1"/>
</dbReference>
<organism evidence="10 11">
    <name type="scientific">Parasutterella excrementihominis</name>
    <dbReference type="NCBI Taxonomy" id="487175"/>
    <lineage>
        <taxon>Bacteria</taxon>
        <taxon>Pseudomonadati</taxon>
        <taxon>Pseudomonadota</taxon>
        <taxon>Betaproteobacteria</taxon>
        <taxon>Burkholderiales</taxon>
        <taxon>Sutterellaceae</taxon>
        <taxon>Parasutterella</taxon>
    </lineage>
</organism>
<dbReference type="GO" id="GO:0019346">
    <property type="term" value="P:transsulfuration"/>
    <property type="evidence" value="ECO:0007669"/>
    <property type="project" value="InterPro"/>
</dbReference>
<dbReference type="Pfam" id="PF01053">
    <property type="entry name" value="Cys_Met_Meta_PP"/>
    <property type="match status" value="1"/>
</dbReference>
<reference evidence="10 11" key="1">
    <citation type="journal article" date="2019" name="Nat. Med.">
        <title>A library of human gut bacterial isolates paired with longitudinal multiomics data enables mechanistic microbiome research.</title>
        <authorList>
            <person name="Poyet M."/>
            <person name="Groussin M."/>
            <person name="Gibbons S.M."/>
            <person name="Avila-Pacheco J."/>
            <person name="Jiang X."/>
            <person name="Kearney S.M."/>
            <person name="Perrotta A.R."/>
            <person name="Berdy B."/>
            <person name="Zhao S."/>
            <person name="Lieberman T.D."/>
            <person name="Swanson P.K."/>
            <person name="Smith M."/>
            <person name="Roesemann S."/>
            <person name="Alexander J.E."/>
            <person name="Rich S.A."/>
            <person name="Livny J."/>
            <person name="Vlamakis H."/>
            <person name="Clish C."/>
            <person name="Bullock K."/>
            <person name="Deik A."/>
            <person name="Scott J."/>
            <person name="Pierce K.A."/>
            <person name="Xavier R.J."/>
            <person name="Alm E.J."/>
        </authorList>
    </citation>
    <scope>NUCLEOTIDE SEQUENCE [LARGE SCALE GENOMIC DNA]</scope>
    <source>
        <strain evidence="10 11">BIOML-A2</strain>
    </source>
</reference>
<keyword evidence="3 8" id="KW-0663">Pyridoxal phosphate</keyword>
<evidence type="ECO:0000256" key="1">
    <source>
        <dbReference type="ARBA" id="ARBA00001933"/>
    </source>
</evidence>
<dbReference type="InterPro" id="IPR054542">
    <property type="entry name" value="Cys_met_metab_PP"/>
</dbReference>
<dbReference type="EC" id="4.4.1.8" evidence="10"/>
<evidence type="ECO:0000256" key="7">
    <source>
        <dbReference type="ARBA" id="ARBA00047625"/>
    </source>
</evidence>
<dbReference type="EMBL" id="WNCL01000028">
    <property type="protein sequence ID" value="MTU43756.1"/>
    <property type="molecule type" value="Genomic_DNA"/>
</dbReference>
<accession>A0A6I3S5P8</accession>
<dbReference type="InterPro" id="IPR015424">
    <property type="entry name" value="PyrdxlP-dep_Trfase"/>
</dbReference>
<protein>
    <submittedName>
        <fullName evidence="10">Cystathionine beta-lyase</fullName>
        <ecNumber evidence="10">4.4.1.8</ecNumber>
    </submittedName>
</protein>
<comment type="catalytic activity">
    <reaction evidence="7">
        <text>an S-substituted L-cysteine + H2O = a thiol + pyruvate + NH4(+)</text>
        <dbReference type="Rhea" id="RHEA:18121"/>
        <dbReference type="ChEBI" id="CHEBI:15361"/>
        <dbReference type="ChEBI" id="CHEBI:15377"/>
        <dbReference type="ChEBI" id="CHEBI:28938"/>
        <dbReference type="ChEBI" id="CHEBI:29256"/>
        <dbReference type="ChEBI" id="CHEBI:58717"/>
        <dbReference type="EC" id="4.4.1.13"/>
    </reaction>
</comment>
<evidence type="ECO:0000256" key="9">
    <source>
        <dbReference type="RuleBase" id="RU362118"/>
    </source>
</evidence>
<dbReference type="InterPro" id="IPR006233">
    <property type="entry name" value="Cys_b_lyase_bac"/>
</dbReference>
<dbReference type="GO" id="GO:0030170">
    <property type="term" value="F:pyridoxal phosphate binding"/>
    <property type="evidence" value="ECO:0007669"/>
    <property type="project" value="InterPro"/>
</dbReference>
<evidence type="ECO:0000313" key="10">
    <source>
        <dbReference type="EMBL" id="MTU43756.1"/>
    </source>
</evidence>
<gene>
    <name evidence="10" type="primary">metC</name>
    <name evidence="10" type="ORF">GMD42_09020</name>
</gene>
<proteinExistence type="inferred from homology"/>
<evidence type="ECO:0000256" key="4">
    <source>
        <dbReference type="ARBA" id="ARBA00023239"/>
    </source>
</evidence>
<evidence type="ECO:0000256" key="2">
    <source>
        <dbReference type="ARBA" id="ARBA00009077"/>
    </source>
</evidence>
<comment type="catalytic activity">
    <reaction evidence="6">
        <text>L,L-cystathionine + H2O = L-homocysteine + pyruvate + NH4(+)</text>
        <dbReference type="Rhea" id="RHEA:13965"/>
        <dbReference type="ChEBI" id="CHEBI:15361"/>
        <dbReference type="ChEBI" id="CHEBI:15377"/>
        <dbReference type="ChEBI" id="CHEBI:28938"/>
        <dbReference type="ChEBI" id="CHEBI:58161"/>
        <dbReference type="ChEBI" id="CHEBI:58199"/>
    </reaction>
</comment>
<dbReference type="InterPro" id="IPR015421">
    <property type="entry name" value="PyrdxlP-dep_Trfase_major"/>
</dbReference>
<dbReference type="PIRSF" id="PIRSF001434">
    <property type="entry name" value="CGS"/>
    <property type="match status" value="1"/>
</dbReference>
<comment type="similarity">
    <text evidence="2 9">Belongs to the trans-sulfuration enzymes family.</text>
</comment>
<dbReference type="GO" id="GO:0047804">
    <property type="term" value="F:cysteine-S-conjugate beta-lyase activity"/>
    <property type="evidence" value="ECO:0007669"/>
    <property type="project" value="UniProtKB-EC"/>
</dbReference>
<sequence length="397" mass="44779">MDRQNNKLRMQTILSHCGRNLDASGGYVNVPPYEGSTILHDDMEDLFGRVDNHLYGDGTAQTYGTDGGPTHEAFYDAMNKLEGGVGTWAFSTGLAGCTIPMMAFLKTGDHMLVTDSVYGPTRQFCEVLLKNFGVEAEFYEPTIGTGIERLIRPNTRLIYMESPGTHTFEMQDVPAIAAVARRHDVVTMIDNTYATPINFQPLKHGVDVVVHSATKYICGHSDVLMSTVTCNEKTWRQVRSVCKMTGQYASAQSVYLGLRGLHTLKVRLDAVGAHTRMVVDWLLKREEVKKVIWPAYEKDPGYRIYKRDYSGPIGLFAFQFQDHYTDVQINRFMDSLKLFGLGYSWGGFESLILRSYGKRTVGDPKIMRTMIRVYIGLEDPEDMINDLDQAITKMRDV</sequence>
<dbReference type="Gene3D" id="3.40.640.10">
    <property type="entry name" value="Type I PLP-dependent aspartate aminotransferase-like (Major domain)"/>
    <property type="match status" value="1"/>
</dbReference>
<evidence type="ECO:0000256" key="3">
    <source>
        <dbReference type="ARBA" id="ARBA00022898"/>
    </source>
</evidence>